<dbReference type="Pfam" id="PF06889">
    <property type="entry name" value="DUF1266"/>
    <property type="match status" value="1"/>
</dbReference>
<dbReference type="EMBL" id="JAGTXB010000017">
    <property type="protein sequence ID" value="MBS0030786.1"/>
    <property type="molecule type" value="Genomic_DNA"/>
</dbReference>
<accession>A0ABS5J6U1</accession>
<comment type="caution">
    <text evidence="3">The sequence shown here is derived from an EMBL/GenBank/DDBJ whole genome shotgun (WGS) entry which is preliminary data.</text>
</comment>
<sequence length="222" mass="24296">MNKTILSAAAIAAAITFTACGDGGKTGGDSTSTATTSAKDKEAVKDDKLSGFMLGGIYFINGYGGQEEVSKRITTTDKKELVSSYKEILEFPFQPEDAAGAQSTLKQAWDISDKESLIKSLDKLSAGDPQNPHRAWDYARLVNNACMGYAAGYLTKPEAERFIAATLPLARKEFKTWDDYFADFMEGRKTWGGDESRNKEFEDLAKAITKGDNNIYQLLPLN</sequence>
<gene>
    <name evidence="3" type="ORF">KE626_25900</name>
</gene>
<evidence type="ECO:0000313" key="3">
    <source>
        <dbReference type="EMBL" id="MBS0030786.1"/>
    </source>
</evidence>
<name>A0ABS5J6U1_9BACT</name>
<dbReference type="Proteomes" id="UP000676386">
    <property type="component" value="Unassembled WGS sequence"/>
</dbReference>
<organism evidence="3 4">
    <name type="scientific">Chitinophaga hostae</name>
    <dbReference type="NCBI Taxonomy" id="2831022"/>
    <lineage>
        <taxon>Bacteria</taxon>
        <taxon>Pseudomonadati</taxon>
        <taxon>Bacteroidota</taxon>
        <taxon>Chitinophagia</taxon>
        <taxon>Chitinophagales</taxon>
        <taxon>Chitinophagaceae</taxon>
        <taxon>Chitinophaga</taxon>
    </lineage>
</organism>
<feature type="chain" id="PRO_5045678384" evidence="1">
    <location>
        <begin position="22"/>
        <end position="222"/>
    </location>
</feature>
<keyword evidence="1" id="KW-0732">Signal</keyword>
<evidence type="ECO:0000256" key="1">
    <source>
        <dbReference type="SAM" id="SignalP"/>
    </source>
</evidence>
<evidence type="ECO:0000259" key="2">
    <source>
        <dbReference type="Pfam" id="PF06889"/>
    </source>
</evidence>
<keyword evidence="4" id="KW-1185">Reference proteome</keyword>
<feature type="domain" description="DUF1266" evidence="2">
    <location>
        <begin position="135"/>
        <end position="219"/>
    </location>
</feature>
<dbReference type="PROSITE" id="PS51257">
    <property type="entry name" value="PROKAR_LIPOPROTEIN"/>
    <property type="match status" value="1"/>
</dbReference>
<reference evidence="3 4" key="1">
    <citation type="submission" date="2021-04" db="EMBL/GenBank/DDBJ databases">
        <title>Chitinophaga sp. nov., isolated from the rhizosphere soil.</title>
        <authorList>
            <person name="He S."/>
        </authorList>
    </citation>
    <scope>NUCLEOTIDE SEQUENCE [LARGE SCALE GENOMIC DNA]</scope>
    <source>
        <strain evidence="3 4">2R12</strain>
    </source>
</reference>
<protein>
    <submittedName>
        <fullName evidence="3">DUF1266 domain-containing protein</fullName>
    </submittedName>
</protein>
<evidence type="ECO:0000313" key="4">
    <source>
        <dbReference type="Proteomes" id="UP000676386"/>
    </source>
</evidence>
<proteinExistence type="predicted"/>
<dbReference type="RefSeq" id="WP_211975923.1">
    <property type="nucleotide sequence ID" value="NZ_CBFHAM010000036.1"/>
</dbReference>
<feature type="signal peptide" evidence="1">
    <location>
        <begin position="1"/>
        <end position="21"/>
    </location>
</feature>
<dbReference type="InterPro" id="IPR009677">
    <property type="entry name" value="DUF1266"/>
</dbReference>